<gene>
    <name evidence="1" type="ORF">PIB30_081252</name>
</gene>
<keyword evidence="2" id="KW-1185">Reference proteome</keyword>
<reference evidence="1 2" key="1">
    <citation type="journal article" date="2023" name="Plants (Basel)">
        <title>Bridging the Gap: Combining Genomics and Transcriptomics Approaches to Understand Stylosanthes scabra, an Orphan Legume from the Brazilian Caatinga.</title>
        <authorList>
            <person name="Ferreira-Neto J.R.C."/>
            <person name="da Silva M.D."/>
            <person name="Binneck E."/>
            <person name="de Melo N.F."/>
            <person name="da Silva R.H."/>
            <person name="de Melo A.L.T.M."/>
            <person name="Pandolfi V."/>
            <person name="Bustamante F.O."/>
            <person name="Brasileiro-Vidal A.C."/>
            <person name="Benko-Iseppon A.M."/>
        </authorList>
    </citation>
    <scope>NUCLEOTIDE SEQUENCE [LARGE SCALE GENOMIC DNA]</scope>
    <source>
        <tissue evidence="1">Leaves</tissue>
    </source>
</reference>
<proteinExistence type="predicted"/>
<name>A0ABU6RS43_9FABA</name>
<dbReference type="EMBL" id="JASCZI010031417">
    <property type="protein sequence ID" value="MED6126734.1"/>
    <property type="molecule type" value="Genomic_DNA"/>
</dbReference>
<evidence type="ECO:0000313" key="1">
    <source>
        <dbReference type="EMBL" id="MED6126734.1"/>
    </source>
</evidence>
<dbReference type="Proteomes" id="UP001341840">
    <property type="component" value="Unassembled WGS sequence"/>
</dbReference>
<accession>A0ABU6RS43</accession>
<evidence type="ECO:0000313" key="2">
    <source>
        <dbReference type="Proteomes" id="UP001341840"/>
    </source>
</evidence>
<sequence>MSWFGQLWPLYRGRSDNFAVWSGSGQTFSEGVHVRALNFGSTYVFLHIYFVPVHYHWQKAGSIDLAKGTGFTFGPWPSNVRRWALAFVALDARFDVERQCTLYICISIEALDVSFLILWNCLIWTSVARVIINLPLEIENGKGNAKESIGSKGFMKRSQEQENRASCDRTHTPCVRTSPWEHQRFASASLVRLHVLVENDERNIDFVERAAARPLCASAQVHIAEIKLKAKIGISSFRAKPLGKPILDYMKGEQLKHKGHTHH</sequence>
<protein>
    <submittedName>
        <fullName evidence="1">Uncharacterized protein</fullName>
    </submittedName>
</protein>
<comment type="caution">
    <text evidence="1">The sequence shown here is derived from an EMBL/GenBank/DDBJ whole genome shotgun (WGS) entry which is preliminary data.</text>
</comment>
<organism evidence="1 2">
    <name type="scientific">Stylosanthes scabra</name>
    <dbReference type="NCBI Taxonomy" id="79078"/>
    <lineage>
        <taxon>Eukaryota</taxon>
        <taxon>Viridiplantae</taxon>
        <taxon>Streptophyta</taxon>
        <taxon>Embryophyta</taxon>
        <taxon>Tracheophyta</taxon>
        <taxon>Spermatophyta</taxon>
        <taxon>Magnoliopsida</taxon>
        <taxon>eudicotyledons</taxon>
        <taxon>Gunneridae</taxon>
        <taxon>Pentapetalae</taxon>
        <taxon>rosids</taxon>
        <taxon>fabids</taxon>
        <taxon>Fabales</taxon>
        <taxon>Fabaceae</taxon>
        <taxon>Papilionoideae</taxon>
        <taxon>50 kb inversion clade</taxon>
        <taxon>dalbergioids sensu lato</taxon>
        <taxon>Dalbergieae</taxon>
        <taxon>Pterocarpus clade</taxon>
        <taxon>Stylosanthes</taxon>
    </lineage>
</organism>